<evidence type="ECO:0000256" key="3">
    <source>
        <dbReference type="ARBA" id="ARBA00022840"/>
    </source>
</evidence>
<sequence length="265" mass="29863">MWPLLQVIELSHHFGGLCVVSDFSLTLKDGELVGLIGPNGAGKTTVFNLITGLLWVEQGRILFQGAEVTRWPSHRLTSAGLARTFQNIRLFKDLTALDNVRLGAFHRHHYGLWQALGRSAGFGREEGHWRRRAYELLERFNLSRYAHTPARHLPYGEQRRLEMARALISSPRLLLLDEPAAGMNEGEVEELIRLIRDIKQDFSLTILLIEHQMRVVSELCQRVVVLDFGVTIAEGTPREIQTDPRVLEAYLGKEESGPGAPEGQA</sequence>
<gene>
    <name evidence="5" type="ORF">ENT08_09520</name>
</gene>
<dbReference type="FunFam" id="3.40.50.300:FF:000421">
    <property type="entry name" value="Branched-chain amino acid ABC transporter ATP-binding protein"/>
    <property type="match status" value="1"/>
</dbReference>
<dbReference type="Gene3D" id="3.40.50.300">
    <property type="entry name" value="P-loop containing nucleotide triphosphate hydrolases"/>
    <property type="match status" value="1"/>
</dbReference>
<evidence type="ECO:0000259" key="4">
    <source>
        <dbReference type="PROSITE" id="PS50893"/>
    </source>
</evidence>
<protein>
    <submittedName>
        <fullName evidence="5">ABC transporter ATP-binding protein</fullName>
    </submittedName>
</protein>
<dbReference type="GO" id="GO:0005886">
    <property type="term" value="C:plasma membrane"/>
    <property type="evidence" value="ECO:0007669"/>
    <property type="project" value="TreeGrafter"/>
</dbReference>
<keyword evidence="1" id="KW-0813">Transport</keyword>
<feature type="domain" description="ABC transporter" evidence="4">
    <location>
        <begin position="5"/>
        <end position="253"/>
    </location>
</feature>
<organism evidence="5">
    <name type="scientific">Desulfobacca acetoxidans</name>
    <dbReference type="NCBI Taxonomy" id="60893"/>
    <lineage>
        <taxon>Bacteria</taxon>
        <taxon>Pseudomonadati</taxon>
        <taxon>Thermodesulfobacteriota</taxon>
        <taxon>Desulfobaccia</taxon>
        <taxon>Desulfobaccales</taxon>
        <taxon>Desulfobaccaceae</taxon>
        <taxon>Desulfobacca</taxon>
    </lineage>
</organism>
<keyword evidence="2" id="KW-0547">Nucleotide-binding</keyword>
<dbReference type="AlphaFoldDB" id="A0A7V4G9R1"/>
<reference evidence="5" key="1">
    <citation type="journal article" date="2020" name="mSystems">
        <title>Genome- and Community-Level Interaction Insights into Carbon Utilization and Element Cycling Functions of Hydrothermarchaeota in Hydrothermal Sediment.</title>
        <authorList>
            <person name="Zhou Z."/>
            <person name="Liu Y."/>
            <person name="Xu W."/>
            <person name="Pan J."/>
            <person name="Luo Z.H."/>
            <person name="Li M."/>
        </authorList>
    </citation>
    <scope>NUCLEOTIDE SEQUENCE [LARGE SCALE GENOMIC DNA]</scope>
    <source>
        <strain evidence="5">SpSt-548</strain>
    </source>
</reference>
<dbReference type="PANTHER" id="PTHR45772">
    <property type="entry name" value="CONSERVED COMPONENT OF ABC TRANSPORTER FOR NATURAL AMINO ACIDS-RELATED"/>
    <property type="match status" value="1"/>
</dbReference>
<dbReference type="PANTHER" id="PTHR45772:SF9">
    <property type="entry name" value="CONSERVED COMPONENT OF ABC TRANSPORTER FOR NATURAL AMINO ACIDS"/>
    <property type="match status" value="1"/>
</dbReference>
<dbReference type="GO" id="GO:0005524">
    <property type="term" value="F:ATP binding"/>
    <property type="evidence" value="ECO:0007669"/>
    <property type="project" value="UniProtKB-KW"/>
</dbReference>
<dbReference type="EMBL" id="DSXI01000563">
    <property type="protein sequence ID" value="HGS05951.1"/>
    <property type="molecule type" value="Genomic_DNA"/>
</dbReference>
<dbReference type="SUPFAM" id="SSF52540">
    <property type="entry name" value="P-loop containing nucleoside triphosphate hydrolases"/>
    <property type="match status" value="1"/>
</dbReference>
<proteinExistence type="predicted"/>
<accession>A0A7V4G9R1</accession>
<dbReference type="InterPro" id="IPR027417">
    <property type="entry name" value="P-loop_NTPase"/>
</dbReference>
<evidence type="ECO:0000256" key="2">
    <source>
        <dbReference type="ARBA" id="ARBA00022741"/>
    </source>
</evidence>
<dbReference type="InterPro" id="IPR051120">
    <property type="entry name" value="ABC_AA/LPS_Transport"/>
</dbReference>
<dbReference type="GO" id="GO:0016887">
    <property type="term" value="F:ATP hydrolysis activity"/>
    <property type="evidence" value="ECO:0007669"/>
    <property type="project" value="InterPro"/>
</dbReference>
<dbReference type="SMART" id="SM00382">
    <property type="entry name" value="AAA"/>
    <property type="match status" value="1"/>
</dbReference>
<dbReference type="InterPro" id="IPR003439">
    <property type="entry name" value="ABC_transporter-like_ATP-bd"/>
</dbReference>
<dbReference type="InterPro" id="IPR032823">
    <property type="entry name" value="BCA_ABC_TP_C"/>
</dbReference>
<keyword evidence="3 5" id="KW-0067">ATP-binding</keyword>
<evidence type="ECO:0000256" key="1">
    <source>
        <dbReference type="ARBA" id="ARBA00022448"/>
    </source>
</evidence>
<dbReference type="CDD" id="cd03219">
    <property type="entry name" value="ABC_Mj1267_LivG_branched"/>
    <property type="match status" value="1"/>
</dbReference>
<evidence type="ECO:0000313" key="5">
    <source>
        <dbReference type="EMBL" id="HGS05951.1"/>
    </source>
</evidence>
<dbReference type="PROSITE" id="PS50893">
    <property type="entry name" value="ABC_TRANSPORTER_2"/>
    <property type="match status" value="1"/>
</dbReference>
<dbReference type="Pfam" id="PF12399">
    <property type="entry name" value="BCA_ABC_TP_C"/>
    <property type="match status" value="1"/>
</dbReference>
<dbReference type="InterPro" id="IPR003593">
    <property type="entry name" value="AAA+_ATPase"/>
</dbReference>
<comment type="caution">
    <text evidence="5">The sequence shown here is derived from an EMBL/GenBank/DDBJ whole genome shotgun (WGS) entry which is preliminary data.</text>
</comment>
<name>A0A7V4G9R1_9BACT</name>
<dbReference type="Pfam" id="PF00005">
    <property type="entry name" value="ABC_tran"/>
    <property type="match status" value="1"/>
</dbReference>